<reference evidence="1 2" key="1">
    <citation type="submission" date="2016-02" db="EMBL/GenBank/DDBJ databases">
        <title>Draft genome sequence of the strain BR 10247T Bradyrhizobium neotropicale isolated from nodules of Centrolobium paraense.</title>
        <authorList>
            <person name="Simoes-Araujo J.L."/>
            <person name="Barauna A.C."/>
            <person name="Silva K."/>
            <person name="Zilli J.E."/>
        </authorList>
    </citation>
    <scope>NUCLEOTIDE SEQUENCE [LARGE SCALE GENOMIC DNA]</scope>
    <source>
        <strain evidence="1 2">BR 10247</strain>
    </source>
</reference>
<dbReference type="RefSeq" id="WP_063676198.1">
    <property type="nucleotide sequence ID" value="NZ_LSEF01000011.1"/>
</dbReference>
<evidence type="ECO:0000313" key="2">
    <source>
        <dbReference type="Proteomes" id="UP000077173"/>
    </source>
</evidence>
<dbReference type="EMBL" id="LSEF01000011">
    <property type="protein sequence ID" value="OAF19880.1"/>
    <property type="molecule type" value="Genomic_DNA"/>
</dbReference>
<dbReference type="Gene3D" id="3.40.50.150">
    <property type="entry name" value="Vaccinia Virus protein VP39"/>
    <property type="match status" value="1"/>
</dbReference>
<gene>
    <name evidence="1" type="ORF">AXW67_35080</name>
</gene>
<sequence length="255" mass="29430">MIDEVSVSDHREIGSEFSSNEFDECFPPGYERHYWHRARSAILKSYVHAFCGLSSTLFEIGAARGHYVSALREAGFDAHGCDLGDPWVHEKARPFVFLKTDFADIDKDLRDRTTTVLLLDVLEHIEQPVTFIEAIFRAFPALRSLIITLPARQELWSNFDEHYRHFLRYDVTELHKLALRLHLSIKSYCYFFHALYVPALLLRKLGVKRRTAFDTPKASWLHGLLGIAFWIESQLLPRNLYGTSLICACAKDPQT</sequence>
<evidence type="ECO:0008006" key="3">
    <source>
        <dbReference type="Google" id="ProtNLM"/>
    </source>
</evidence>
<dbReference type="GeneID" id="32585013"/>
<dbReference type="InterPro" id="IPR029063">
    <property type="entry name" value="SAM-dependent_MTases_sf"/>
</dbReference>
<dbReference type="AlphaFoldDB" id="A0A176ZGR5"/>
<dbReference type="Proteomes" id="UP000077173">
    <property type="component" value="Unassembled WGS sequence"/>
</dbReference>
<dbReference type="Pfam" id="PF13489">
    <property type="entry name" value="Methyltransf_23"/>
    <property type="match status" value="1"/>
</dbReference>
<keyword evidence="2" id="KW-1185">Reference proteome</keyword>
<evidence type="ECO:0000313" key="1">
    <source>
        <dbReference type="EMBL" id="OAF19880.1"/>
    </source>
</evidence>
<proteinExistence type="predicted"/>
<organism evidence="1 2">
    <name type="scientific">Bradyrhizobium neotropicale</name>
    <dbReference type="NCBI Taxonomy" id="1497615"/>
    <lineage>
        <taxon>Bacteria</taxon>
        <taxon>Pseudomonadati</taxon>
        <taxon>Pseudomonadota</taxon>
        <taxon>Alphaproteobacteria</taxon>
        <taxon>Hyphomicrobiales</taxon>
        <taxon>Nitrobacteraceae</taxon>
        <taxon>Bradyrhizobium</taxon>
    </lineage>
</organism>
<accession>A0A176ZGR5</accession>
<name>A0A176ZGR5_9BRAD</name>
<dbReference type="SUPFAM" id="SSF53335">
    <property type="entry name" value="S-adenosyl-L-methionine-dependent methyltransferases"/>
    <property type="match status" value="1"/>
</dbReference>
<protein>
    <recommendedName>
        <fullName evidence="3">Methyltransferase</fullName>
    </recommendedName>
</protein>
<comment type="caution">
    <text evidence="1">The sequence shown here is derived from an EMBL/GenBank/DDBJ whole genome shotgun (WGS) entry which is preliminary data.</text>
</comment>